<dbReference type="Proteomes" id="UP001634394">
    <property type="component" value="Unassembled WGS sequence"/>
</dbReference>
<proteinExistence type="predicted"/>
<dbReference type="AlphaFoldDB" id="A0ABD3VQQ9"/>
<name>A0ABD3VQQ9_SINWO</name>
<accession>A0ABD3VQQ9</accession>
<evidence type="ECO:0000313" key="2">
    <source>
        <dbReference type="Proteomes" id="UP001634394"/>
    </source>
</evidence>
<gene>
    <name evidence="1" type="ORF">ACJMK2_008819</name>
</gene>
<evidence type="ECO:0000313" key="1">
    <source>
        <dbReference type="EMBL" id="KAL3862873.1"/>
    </source>
</evidence>
<dbReference type="EMBL" id="JBJQND010000011">
    <property type="protein sequence ID" value="KAL3862873.1"/>
    <property type="molecule type" value="Genomic_DNA"/>
</dbReference>
<reference evidence="1 2" key="1">
    <citation type="submission" date="2024-11" db="EMBL/GenBank/DDBJ databases">
        <title>Chromosome-level genome assembly of the freshwater bivalve Anodonta woodiana.</title>
        <authorList>
            <person name="Chen X."/>
        </authorList>
    </citation>
    <scope>NUCLEOTIDE SEQUENCE [LARGE SCALE GENOMIC DNA]</scope>
    <source>
        <strain evidence="1">MN2024</strain>
        <tissue evidence="1">Gills</tissue>
    </source>
</reference>
<organism evidence="1 2">
    <name type="scientific">Sinanodonta woodiana</name>
    <name type="common">Chinese pond mussel</name>
    <name type="synonym">Anodonta woodiana</name>
    <dbReference type="NCBI Taxonomy" id="1069815"/>
    <lineage>
        <taxon>Eukaryota</taxon>
        <taxon>Metazoa</taxon>
        <taxon>Spiralia</taxon>
        <taxon>Lophotrochozoa</taxon>
        <taxon>Mollusca</taxon>
        <taxon>Bivalvia</taxon>
        <taxon>Autobranchia</taxon>
        <taxon>Heteroconchia</taxon>
        <taxon>Palaeoheterodonta</taxon>
        <taxon>Unionida</taxon>
        <taxon>Unionoidea</taxon>
        <taxon>Unionidae</taxon>
        <taxon>Unioninae</taxon>
        <taxon>Sinanodonta</taxon>
    </lineage>
</organism>
<keyword evidence="2" id="KW-1185">Reference proteome</keyword>
<protein>
    <submittedName>
        <fullName evidence="1">Uncharacterized protein</fullName>
    </submittedName>
</protein>
<sequence length="97" mass="11744">MEVIPARLRAIFGVGLKEATNWRLRAANMRTTLLLVWEEEDKEELPVNPKYRENMRRKQRKRETEPRHCIHTPHHQISARKRPSLHLRRHTLYKGMK</sequence>
<comment type="caution">
    <text evidence="1">The sequence shown here is derived from an EMBL/GenBank/DDBJ whole genome shotgun (WGS) entry which is preliminary data.</text>
</comment>